<dbReference type="Gene3D" id="1.10.8.10">
    <property type="entry name" value="DNA helicase RuvA subunit, C-terminal domain"/>
    <property type="match status" value="2"/>
</dbReference>
<proteinExistence type="inferred from homology"/>
<dbReference type="InterPro" id="IPR041432">
    <property type="entry name" value="UBP13_Znf-UBP_var"/>
</dbReference>
<dbReference type="SMART" id="SM00165">
    <property type="entry name" value="UBA"/>
    <property type="match status" value="2"/>
</dbReference>
<keyword evidence="4 12" id="KW-0479">Metal-binding</keyword>
<keyword evidence="8 14" id="KW-0378">Hydrolase</keyword>
<dbReference type="SUPFAM" id="SSF57850">
    <property type="entry name" value="RING/U-box"/>
    <property type="match status" value="1"/>
</dbReference>
<dbReference type="PROSITE" id="PS50235">
    <property type="entry name" value="USP_3"/>
    <property type="match status" value="1"/>
</dbReference>
<dbReference type="GO" id="GO:0005829">
    <property type="term" value="C:cytosol"/>
    <property type="evidence" value="ECO:0007669"/>
    <property type="project" value="TreeGrafter"/>
</dbReference>
<sequence length="911" mass="96948">MDKIVPLASTCRVATPHDAVNNSECAFTFHTPYTTDDGIVVNLSTFVGTVENLALSDPEGGPDEALFVRIVKRRVEKMSTDEEEGSGEKNNEEKTNESESSSAVDGAGVTKLGVGVEGGFAAEDDKFETSSTHSVVLLRRKTGGSGGCERVAELPYTDETKSGFPTQVALGVDSVLNHAGTAVQQDLKAWELDDEPKPVSKYAEGLPFVDNGVKISPDPSQWKCQTSGDTENLWLNLSDGYIGGGRKNWDGSGGSNGALDHFMETGKKYPLVVKLGTITEDIDSVDCYSYAPDEDGPVKIPNLAEMLEKRGIKIAALQKTVKTTAELEVELNATYAFDAITENGAHLVPVSGPGLQGLQNLGNSCYVNSVVQMLLGGNVPELSSRYGVAAGGDVTSHPLLRGVSPKGASLDLLCQTAKLGCALTSGTFAGPVPDSAVVTDATSTSTDPKYRLAPRMFKHCIGRDHADFRTNQQQDAPQFLQYLFEKLDRAELGAGAARLPPEGDASSVPVSSGLFSFKTSARILCGADGKVKYKESAPETVLSLRIPMEKAKKDEGAAKMDEDDDDSAPEQKRQKSEEGDDGGEEKEEEKEVPTLSLLDCLDSWSATHSLDDLRWPHLGNAVHPATQETRFGNFPRYLIVQIQRYELGPDWTPRKLEVNIDVPAEIDLNDLKSSGPKDGEDLVPEESEGGAAPSGPSIDEGALGQLMDMGFGMNGCKRALTKVGGSDVEAAMNWIFEHNADPDFNDPLPEDDAPGVAAAEAGGAEGGVDEGVVMSLVESLGCFTSDQVRAALKTTDGAADRAADWLFSHMDDLDGAIAALESKSSGAEGQSPSSAVAPIEDGNGKYSLVGLVSHIGKNTGSGHYVAHLKKDGKWVIFNDEKVALSETPPLQHAYMYLFQRTDSVGAPNGSY</sequence>
<keyword evidence="5" id="KW-0677">Repeat</keyword>
<feature type="active site" description="Proton acceptor" evidence="11">
    <location>
        <position position="863"/>
    </location>
</feature>
<evidence type="ECO:0000256" key="7">
    <source>
        <dbReference type="ARBA" id="ARBA00022786"/>
    </source>
</evidence>
<evidence type="ECO:0000256" key="12">
    <source>
        <dbReference type="PIRSR" id="PIRSR016308-3"/>
    </source>
</evidence>
<dbReference type="Pfam" id="PF00627">
    <property type="entry name" value="UBA"/>
    <property type="match status" value="1"/>
</dbReference>
<feature type="compositionally biased region" description="Basic and acidic residues" evidence="15">
    <location>
        <begin position="78"/>
        <end position="97"/>
    </location>
</feature>
<evidence type="ECO:0000256" key="6">
    <source>
        <dbReference type="ARBA" id="ARBA00022771"/>
    </source>
</evidence>
<organism evidence="19">
    <name type="scientific">Odontella aurita</name>
    <dbReference type="NCBI Taxonomy" id="265563"/>
    <lineage>
        <taxon>Eukaryota</taxon>
        <taxon>Sar</taxon>
        <taxon>Stramenopiles</taxon>
        <taxon>Ochrophyta</taxon>
        <taxon>Bacillariophyta</taxon>
        <taxon>Mediophyceae</taxon>
        <taxon>Biddulphiophycidae</taxon>
        <taxon>Eupodiscales</taxon>
        <taxon>Odontellaceae</taxon>
        <taxon>Odontella</taxon>
    </lineage>
</organism>
<keyword evidence="10 12" id="KW-0862">Zinc</keyword>
<dbReference type="InterPro" id="IPR038765">
    <property type="entry name" value="Papain-like_cys_pep_sf"/>
</dbReference>
<feature type="active site" description="Nucleophile" evidence="11">
    <location>
        <position position="365"/>
    </location>
</feature>
<dbReference type="SUPFAM" id="SSF54001">
    <property type="entry name" value="Cysteine proteinases"/>
    <property type="match status" value="1"/>
</dbReference>
<accession>A0A7S4IGV2</accession>
<evidence type="ECO:0000256" key="8">
    <source>
        <dbReference type="ARBA" id="ARBA00022801"/>
    </source>
</evidence>
<comment type="catalytic activity">
    <reaction evidence="1 14">
        <text>Thiol-dependent hydrolysis of ester, thioester, amide, peptide and isopeptide bonds formed by the C-terminal Gly of ubiquitin (a 76-residue protein attached to proteins as an intracellular targeting signal).</text>
        <dbReference type="EC" id="3.4.19.12"/>
    </reaction>
</comment>
<dbReference type="Pfam" id="PF02148">
    <property type="entry name" value="zf-UBP"/>
    <property type="match status" value="1"/>
</dbReference>
<feature type="region of interest" description="Disordered" evidence="15">
    <location>
        <begin position="78"/>
        <end position="107"/>
    </location>
</feature>
<dbReference type="Pfam" id="PF17807">
    <property type="entry name" value="zf-UBP_var"/>
    <property type="match status" value="1"/>
</dbReference>
<keyword evidence="9 14" id="KW-0788">Thiol protease</keyword>
<dbReference type="EMBL" id="HBKQ01016493">
    <property type="protein sequence ID" value="CAE2228684.1"/>
    <property type="molecule type" value="Transcribed_RNA"/>
</dbReference>
<gene>
    <name evidence="19" type="ORF">OAUR00152_LOCUS11115</name>
</gene>
<dbReference type="PROSITE" id="PS00973">
    <property type="entry name" value="USP_2"/>
    <property type="match status" value="1"/>
</dbReference>
<feature type="compositionally biased region" description="Basic and acidic residues" evidence="15">
    <location>
        <begin position="547"/>
        <end position="560"/>
    </location>
</feature>
<dbReference type="AlphaFoldDB" id="A0A7S4IGV2"/>
<evidence type="ECO:0000259" key="16">
    <source>
        <dbReference type="PROSITE" id="PS50030"/>
    </source>
</evidence>
<protein>
    <recommendedName>
        <fullName evidence="14">Ubiquitin carboxyl-terminal hydrolase</fullName>
        <ecNumber evidence="14">3.4.19.12</ecNumber>
    </recommendedName>
</protein>
<feature type="domain" description="UBA" evidence="16">
    <location>
        <begin position="697"/>
        <end position="738"/>
    </location>
</feature>
<keyword evidence="6 13" id="KW-0863">Zinc-finger</keyword>
<evidence type="ECO:0000259" key="17">
    <source>
        <dbReference type="PROSITE" id="PS50235"/>
    </source>
</evidence>
<dbReference type="PANTHER" id="PTHR24006:SF664">
    <property type="entry name" value="UBIQUITIN CARBOXYL-TERMINAL HYDROLASE"/>
    <property type="match status" value="1"/>
</dbReference>
<dbReference type="PANTHER" id="PTHR24006">
    <property type="entry name" value="UBIQUITIN CARBOXYL-TERMINAL HYDROLASE"/>
    <property type="match status" value="1"/>
</dbReference>
<feature type="binding site" evidence="12">
    <location>
        <position position="224"/>
    </location>
    <ligand>
        <name>Zn(2+)</name>
        <dbReference type="ChEBI" id="CHEBI:29105"/>
    </ligand>
</feature>
<evidence type="ECO:0000313" key="19">
    <source>
        <dbReference type="EMBL" id="CAE2228684.1"/>
    </source>
</evidence>
<dbReference type="InterPro" id="IPR016652">
    <property type="entry name" value="Ubiquitinyl_hydrolase"/>
</dbReference>
<evidence type="ECO:0000256" key="2">
    <source>
        <dbReference type="ARBA" id="ARBA00009085"/>
    </source>
</evidence>
<feature type="domain" description="UBP-type" evidence="18">
    <location>
        <begin position="198"/>
        <end position="314"/>
    </location>
</feature>
<evidence type="ECO:0000256" key="4">
    <source>
        <dbReference type="ARBA" id="ARBA00022723"/>
    </source>
</evidence>
<name>A0A7S4IGV2_9STRA</name>
<feature type="region of interest" description="Disordered" evidence="15">
    <location>
        <begin position="545"/>
        <end position="594"/>
    </location>
</feature>
<dbReference type="FunFam" id="1.10.8.10:FF:000086">
    <property type="entry name" value="Ubiquitin carboxyl-terminal hydrolase"/>
    <property type="match status" value="1"/>
</dbReference>
<reference evidence="19" key="1">
    <citation type="submission" date="2021-01" db="EMBL/GenBank/DDBJ databases">
        <authorList>
            <person name="Corre E."/>
            <person name="Pelletier E."/>
            <person name="Niang G."/>
            <person name="Scheremetjew M."/>
            <person name="Finn R."/>
            <person name="Kale V."/>
            <person name="Holt S."/>
            <person name="Cochrane G."/>
            <person name="Meng A."/>
            <person name="Brown T."/>
            <person name="Cohen L."/>
        </authorList>
    </citation>
    <scope>NUCLEOTIDE SEQUENCE</scope>
    <source>
        <strain evidence="19">Isolate 1302-5</strain>
    </source>
</reference>
<dbReference type="InterPro" id="IPR050164">
    <property type="entry name" value="Peptidase_C19"/>
</dbReference>
<dbReference type="Pfam" id="PF00443">
    <property type="entry name" value="UCH"/>
    <property type="match status" value="1"/>
</dbReference>
<feature type="domain" description="USP" evidence="17">
    <location>
        <begin position="356"/>
        <end position="901"/>
    </location>
</feature>
<evidence type="ECO:0000256" key="3">
    <source>
        <dbReference type="ARBA" id="ARBA00022670"/>
    </source>
</evidence>
<dbReference type="InterPro" id="IPR015940">
    <property type="entry name" value="UBA"/>
</dbReference>
<dbReference type="EC" id="3.4.19.12" evidence="14"/>
<dbReference type="InterPro" id="IPR001394">
    <property type="entry name" value="Peptidase_C19_UCH"/>
</dbReference>
<dbReference type="PROSITE" id="PS50271">
    <property type="entry name" value="ZF_UBP"/>
    <property type="match status" value="1"/>
</dbReference>
<feature type="region of interest" description="Disordered" evidence="15">
    <location>
        <begin position="668"/>
        <end position="703"/>
    </location>
</feature>
<evidence type="ECO:0000256" key="1">
    <source>
        <dbReference type="ARBA" id="ARBA00000707"/>
    </source>
</evidence>
<dbReference type="InterPro" id="IPR013083">
    <property type="entry name" value="Znf_RING/FYVE/PHD"/>
</dbReference>
<dbReference type="GO" id="GO:0016579">
    <property type="term" value="P:protein deubiquitination"/>
    <property type="evidence" value="ECO:0007669"/>
    <property type="project" value="InterPro"/>
</dbReference>
<feature type="domain" description="UBA" evidence="16">
    <location>
        <begin position="767"/>
        <end position="809"/>
    </location>
</feature>
<dbReference type="GO" id="GO:0005634">
    <property type="term" value="C:nucleus"/>
    <property type="evidence" value="ECO:0007669"/>
    <property type="project" value="TreeGrafter"/>
</dbReference>
<dbReference type="InterPro" id="IPR001607">
    <property type="entry name" value="Znf_UBP"/>
</dbReference>
<evidence type="ECO:0000256" key="9">
    <source>
        <dbReference type="ARBA" id="ARBA00022807"/>
    </source>
</evidence>
<dbReference type="PROSITE" id="PS50030">
    <property type="entry name" value="UBA"/>
    <property type="match status" value="2"/>
</dbReference>
<evidence type="ECO:0000256" key="11">
    <source>
        <dbReference type="PIRSR" id="PIRSR016308-1"/>
    </source>
</evidence>
<dbReference type="Gene3D" id="3.30.40.10">
    <property type="entry name" value="Zinc/RING finger domain, C3HC4 (zinc finger)"/>
    <property type="match status" value="2"/>
</dbReference>
<feature type="compositionally biased region" description="Acidic residues" evidence="15">
    <location>
        <begin position="578"/>
        <end position="590"/>
    </location>
</feature>
<keyword evidence="3 14" id="KW-0645">Protease</keyword>
<dbReference type="SMART" id="SM00290">
    <property type="entry name" value="ZnF_UBP"/>
    <property type="match status" value="1"/>
</dbReference>
<dbReference type="InterPro" id="IPR018200">
    <property type="entry name" value="USP_CS"/>
</dbReference>
<dbReference type="GO" id="GO:0008270">
    <property type="term" value="F:zinc ion binding"/>
    <property type="evidence" value="ECO:0007669"/>
    <property type="project" value="UniProtKB-KW"/>
</dbReference>
<evidence type="ECO:0000256" key="5">
    <source>
        <dbReference type="ARBA" id="ARBA00022737"/>
    </source>
</evidence>
<evidence type="ECO:0000259" key="18">
    <source>
        <dbReference type="PROSITE" id="PS50271"/>
    </source>
</evidence>
<dbReference type="GO" id="GO:0006508">
    <property type="term" value="P:proteolysis"/>
    <property type="evidence" value="ECO:0007669"/>
    <property type="project" value="UniProtKB-KW"/>
</dbReference>
<evidence type="ECO:0000256" key="14">
    <source>
        <dbReference type="RuleBase" id="RU366025"/>
    </source>
</evidence>
<dbReference type="InterPro" id="IPR028889">
    <property type="entry name" value="USP"/>
</dbReference>
<comment type="similarity">
    <text evidence="2 14">Belongs to the peptidase C19 family.</text>
</comment>
<evidence type="ECO:0000256" key="15">
    <source>
        <dbReference type="SAM" id="MobiDB-lite"/>
    </source>
</evidence>
<evidence type="ECO:0000256" key="10">
    <source>
        <dbReference type="ARBA" id="ARBA00022833"/>
    </source>
</evidence>
<dbReference type="PROSITE" id="PS00972">
    <property type="entry name" value="USP_1"/>
    <property type="match status" value="1"/>
</dbReference>
<keyword evidence="7 14" id="KW-0833">Ubl conjugation pathway</keyword>
<dbReference type="Gene3D" id="3.90.70.10">
    <property type="entry name" value="Cysteine proteinases"/>
    <property type="match status" value="1"/>
</dbReference>
<dbReference type="GO" id="GO:0004843">
    <property type="term" value="F:cysteine-type deubiquitinase activity"/>
    <property type="evidence" value="ECO:0007669"/>
    <property type="project" value="UniProtKB-UniRule"/>
</dbReference>
<dbReference type="PIRSF" id="PIRSF016308">
    <property type="entry name" value="UBP"/>
    <property type="match status" value="1"/>
</dbReference>
<evidence type="ECO:0000256" key="13">
    <source>
        <dbReference type="PROSITE-ProRule" id="PRU00502"/>
    </source>
</evidence>